<dbReference type="AlphaFoldDB" id="A0AAN6YE58"/>
<gene>
    <name evidence="2" type="ORF">QBC37DRAFT_479579</name>
</gene>
<reference evidence="2" key="1">
    <citation type="journal article" date="2023" name="Mol. Phylogenet. Evol.">
        <title>Genome-scale phylogeny and comparative genomics of the fungal order Sordariales.</title>
        <authorList>
            <person name="Hensen N."/>
            <person name="Bonometti L."/>
            <person name="Westerberg I."/>
            <person name="Brannstrom I.O."/>
            <person name="Guillou S."/>
            <person name="Cros-Aarteil S."/>
            <person name="Calhoun S."/>
            <person name="Haridas S."/>
            <person name="Kuo A."/>
            <person name="Mondo S."/>
            <person name="Pangilinan J."/>
            <person name="Riley R."/>
            <person name="LaButti K."/>
            <person name="Andreopoulos B."/>
            <person name="Lipzen A."/>
            <person name="Chen C."/>
            <person name="Yan M."/>
            <person name="Daum C."/>
            <person name="Ng V."/>
            <person name="Clum A."/>
            <person name="Steindorff A."/>
            <person name="Ohm R.A."/>
            <person name="Martin F."/>
            <person name="Silar P."/>
            <person name="Natvig D.O."/>
            <person name="Lalanne C."/>
            <person name="Gautier V."/>
            <person name="Ament-Velasquez S.L."/>
            <person name="Kruys A."/>
            <person name="Hutchinson M.I."/>
            <person name="Powell A.J."/>
            <person name="Barry K."/>
            <person name="Miller A.N."/>
            <person name="Grigoriev I.V."/>
            <person name="Debuchy R."/>
            <person name="Gladieux P."/>
            <person name="Hiltunen Thoren M."/>
            <person name="Johannesson H."/>
        </authorList>
    </citation>
    <scope>NUCLEOTIDE SEQUENCE</scope>
    <source>
        <strain evidence="2">PSN293</strain>
    </source>
</reference>
<sequence>MKWQTLALTFLTSTGLASPITQRDPAKVYALRLVSKTPSLNGKYLGAKGQAVGVYKDPAQAVKFFPVPSTEGLYELHRYPSVGQDEQHALALVGAESHGLLDLADLVNPAATEFPKGTKVDWNSFTLDKESKSVEYAGAAGGRWAAFPSGNNGEWSVKWKDPSAITIDVYMPVTVVYEEVE</sequence>
<proteinExistence type="predicted"/>
<evidence type="ECO:0000313" key="2">
    <source>
        <dbReference type="EMBL" id="KAK4217669.1"/>
    </source>
</evidence>
<dbReference type="Proteomes" id="UP001301769">
    <property type="component" value="Unassembled WGS sequence"/>
</dbReference>
<organism evidence="2 3">
    <name type="scientific">Rhypophila decipiens</name>
    <dbReference type="NCBI Taxonomy" id="261697"/>
    <lineage>
        <taxon>Eukaryota</taxon>
        <taxon>Fungi</taxon>
        <taxon>Dikarya</taxon>
        <taxon>Ascomycota</taxon>
        <taxon>Pezizomycotina</taxon>
        <taxon>Sordariomycetes</taxon>
        <taxon>Sordariomycetidae</taxon>
        <taxon>Sordariales</taxon>
        <taxon>Naviculisporaceae</taxon>
        <taxon>Rhypophila</taxon>
    </lineage>
</organism>
<protein>
    <submittedName>
        <fullName evidence="2">Uncharacterized protein</fullName>
    </submittedName>
</protein>
<feature type="signal peptide" evidence="1">
    <location>
        <begin position="1"/>
        <end position="17"/>
    </location>
</feature>
<evidence type="ECO:0000256" key="1">
    <source>
        <dbReference type="SAM" id="SignalP"/>
    </source>
</evidence>
<dbReference type="EMBL" id="MU858058">
    <property type="protein sequence ID" value="KAK4217669.1"/>
    <property type="molecule type" value="Genomic_DNA"/>
</dbReference>
<name>A0AAN6YE58_9PEZI</name>
<evidence type="ECO:0000313" key="3">
    <source>
        <dbReference type="Proteomes" id="UP001301769"/>
    </source>
</evidence>
<keyword evidence="1" id="KW-0732">Signal</keyword>
<keyword evidence="3" id="KW-1185">Reference proteome</keyword>
<comment type="caution">
    <text evidence="2">The sequence shown here is derived from an EMBL/GenBank/DDBJ whole genome shotgun (WGS) entry which is preliminary data.</text>
</comment>
<reference evidence="2" key="2">
    <citation type="submission" date="2023-05" db="EMBL/GenBank/DDBJ databases">
        <authorList>
            <consortium name="Lawrence Berkeley National Laboratory"/>
            <person name="Steindorff A."/>
            <person name="Hensen N."/>
            <person name="Bonometti L."/>
            <person name="Westerberg I."/>
            <person name="Brannstrom I.O."/>
            <person name="Guillou S."/>
            <person name="Cros-Aarteil S."/>
            <person name="Calhoun S."/>
            <person name="Haridas S."/>
            <person name="Kuo A."/>
            <person name="Mondo S."/>
            <person name="Pangilinan J."/>
            <person name="Riley R."/>
            <person name="Labutti K."/>
            <person name="Andreopoulos B."/>
            <person name="Lipzen A."/>
            <person name="Chen C."/>
            <person name="Yanf M."/>
            <person name="Daum C."/>
            <person name="Ng V."/>
            <person name="Clum A."/>
            <person name="Ohm R."/>
            <person name="Martin F."/>
            <person name="Silar P."/>
            <person name="Natvig D."/>
            <person name="Lalanne C."/>
            <person name="Gautier V."/>
            <person name="Ament-Velasquez S.L."/>
            <person name="Kruys A."/>
            <person name="Hutchinson M.I."/>
            <person name="Powell A.J."/>
            <person name="Barry K."/>
            <person name="Miller A.N."/>
            <person name="Grigoriev I.V."/>
            <person name="Debuchy R."/>
            <person name="Gladieux P."/>
            <person name="Thoren M.H."/>
            <person name="Johannesson H."/>
        </authorList>
    </citation>
    <scope>NUCLEOTIDE SEQUENCE</scope>
    <source>
        <strain evidence="2">PSN293</strain>
    </source>
</reference>
<accession>A0AAN6YE58</accession>
<feature type="chain" id="PRO_5042880538" evidence="1">
    <location>
        <begin position="18"/>
        <end position="181"/>
    </location>
</feature>